<organism evidence="2 3">
    <name type="scientific">Saltatorellus ferox</name>
    <dbReference type="NCBI Taxonomy" id="2528018"/>
    <lineage>
        <taxon>Bacteria</taxon>
        <taxon>Pseudomonadati</taxon>
        <taxon>Planctomycetota</taxon>
        <taxon>Planctomycetia</taxon>
        <taxon>Planctomycetia incertae sedis</taxon>
        <taxon>Saltatorellus</taxon>
    </lineage>
</organism>
<gene>
    <name evidence="2" type="primary">accB_1</name>
    <name evidence="2" type="ORF">Poly30_19220</name>
</gene>
<accession>A0A518EQP5</accession>
<dbReference type="InterPro" id="IPR011053">
    <property type="entry name" value="Single_hybrid_motif"/>
</dbReference>
<evidence type="ECO:0000313" key="3">
    <source>
        <dbReference type="Proteomes" id="UP000320390"/>
    </source>
</evidence>
<dbReference type="Proteomes" id="UP000320390">
    <property type="component" value="Chromosome"/>
</dbReference>
<evidence type="ECO:0000259" key="1">
    <source>
        <dbReference type="Pfam" id="PF00364"/>
    </source>
</evidence>
<dbReference type="RefSeq" id="WP_145196571.1">
    <property type="nucleotide sequence ID" value="NZ_CP036434.1"/>
</dbReference>
<feature type="domain" description="Lipoyl-binding" evidence="1">
    <location>
        <begin position="115"/>
        <end position="163"/>
    </location>
</feature>
<protein>
    <submittedName>
        <fullName evidence="2">Biotin carboxyl carrier protein of acetyl-CoA carboxylase</fullName>
    </submittedName>
</protein>
<dbReference type="AlphaFoldDB" id="A0A518EQP5"/>
<dbReference type="InterPro" id="IPR000089">
    <property type="entry name" value="Biotin_lipoyl"/>
</dbReference>
<proteinExistence type="predicted"/>
<evidence type="ECO:0000313" key="2">
    <source>
        <dbReference type="EMBL" id="QDV06413.1"/>
    </source>
</evidence>
<keyword evidence="3" id="KW-1185">Reference proteome</keyword>
<dbReference type="Gene3D" id="2.40.50.100">
    <property type="match status" value="1"/>
</dbReference>
<dbReference type="CDD" id="cd06850">
    <property type="entry name" value="biotinyl_domain"/>
    <property type="match status" value="1"/>
</dbReference>
<dbReference type="EMBL" id="CP036434">
    <property type="protein sequence ID" value="QDV06413.1"/>
    <property type="molecule type" value="Genomic_DNA"/>
</dbReference>
<reference evidence="2 3" key="1">
    <citation type="submission" date="2019-02" db="EMBL/GenBank/DDBJ databases">
        <title>Deep-cultivation of Planctomycetes and their phenomic and genomic characterization uncovers novel biology.</title>
        <authorList>
            <person name="Wiegand S."/>
            <person name="Jogler M."/>
            <person name="Boedeker C."/>
            <person name="Pinto D."/>
            <person name="Vollmers J."/>
            <person name="Rivas-Marin E."/>
            <person name="Kohn T."/>
            <person name="Peeters S.H."/>
            <person name="Heuer A."/>
            <person name="Rast P."/>
            <person name="Oberbeckmann S."/>
            <person name="Bunk B."/>
            <person name="Jeske O."/>
            <person name="Meyerdierks A."/>
            <person name="Storesund J.E."/>
            <person name="Kallscheuer N."/>
            <person name="Luecker S."/>
            <person name="Lage O.M."/>
            <person name="Pohl T."/>
            <person name="Merkel B.J."/>
            <person name="Hornburger P."/>
            <person name="Mueller R.-W."/>
            <person name="Bruemmer F."/>
            <person name="Labrenz M."/>
            <person name="Spormann A.M."/>
            <person name="Op den Camp H."/>
            <person name="Overmann J."/>
            <person name="Amann R."/>
            <person name="Jetten M.S.M."/>
            <person name="Mascher T."/>
            <person name="Medema M.H."/>
            <person name="Devos D.P."/>
            <person name="Kaster A.-K."/>
            <person name="Ovreas L."/>
            <person name="Rohde M."/>
            <person name="Galperin M.Y."/>
            <person name="Jogler C."/>
        </authorList>
    </citation>
    <scope>NUCLEOTIDE SEQUENCE [LARGE SCALE GENOMIC DNA]</scope>
    <source>
        <strain evidence="2 3">Poly30</strain>
    </source>
</reference>
<name>A0A518EQP5_9BACT</name>
<dbReference type="Pfam" id="PF00364">
    <property type="entry name" value="Biotin_lipoyl"/>
    <property type="match status" value="1"/>
</dbReference>
<sequence length="196" mass="19749">MSQVHAKRELRIVALEDGNVGLASPDVGEFAAALPRGATLSPGMTAGVLHQLGKSFELVVPAGAGGAIVSDPPKSMMAPVGFGTTLYRLDPEGIAAGGAGVGAASSGAAGDGLFVRAGQSGRVWHSPAPGEPVFCTAGSTVEAGQALCLIEVMKTFSTVPYKAQDGLPARGKVVRWIVEDGGDVESGMPLLEIEPA</sequence>
<dbReference type="SUPFAM" id="SSF51230">
    <property type="entry name" value="Single hybrid motif"/>
    <property type="match status" value="1"/>
</dbReference>
<dbReference type="OrthoDB" id="9811735at2"/>